<evidence type="ECO:0000313" key="3">
    <source>
        <dbReference type="Proteomes" id="UP001642540"/>
    </source>
</evidence>
<evidence type="ECO:0008006" key="4">
    <source>
        <dbReference type="Google" id="ProtNLM"/>
    </source>
</evidence>
<evidence type="ECO:0000256" key="1">
    <source>
        <dbReference type="SAM" id="SignalP"/>
    </source>
</evidence>
<feature type="chain" id="PRO_5046256002" description="Right handed beta helix domain-containing protein" evidence="1">
    <location>
        <begin position="28"/>
        <end position="321"/>
    </location>
</feature>
<dbReference type="InterPro" id="IPR011050">
    <property type="entry name" value="Pectin_lyase_fold/virulence"/>
</dbReference>
<reference evidence="2 3" key="1">
    <citation type="submission" date="2024-08" db="EMBL/GenBank/DDBJ databases">
        <authorList>
            <person name="Cucini C."/>
            <person name="Frati F."/>
        </authorList>
    </citation>
    <scope>NUCLEOTIDE SEQUENCE [LARGE SCALE GENOMIC DNA]</scope>
</reference>
<dbReference type="EMBL" id="CAXLJM020000038">
    <property type="protein sequence ID" value="CAL8107168.1"/>
    <property type="molecule type" value="Genomic_DNA"/>
</dbReference>
<keyword evidence="1" id="KW-0732">Signal</keyword>
<gene>
    <name evidence="2" type="ORF">ODALV1_LOCUS12591</name>
</gene>
<proteinExistence type="predicted"/>
<dbReference type="Gene3D" id="2.160.20.10">
    <property type="entry name" value="Single-stranded right-handed beta-helix, Pectin lyase-like"/>
    <property type="match status" value="1"/>
</dbReference>
<keyword evidence="3" id="KW-1185">Reference proteome</keyword>
<organism evidence="2 3">
    <name type="scientific">Orchesella dallaii</name>
    <dbReference type="NCBI Taxonomy" id="48710"/>
    <lineage>
        <taxon>Eukaryota</taxon>
        <taxon>Metazoa</taxon>
        <taxon>Ecdysozoa</taxon>
        <taxon>Arthropoda</taxon>
        <taxon>Hexapoda</taxon>
        <taxon>Collembola</taxon>
        <taxon>Entomobryomorpha</taxon>
        <taxon>Entomobryoidea</taxon>
        <taxon>Orchesellidae</taxon>
        <taxon>Orchesellinae</taxon>
        <taxon>Orchesella</taxon>
    </lineage>
</organism>
<evidence type="ECO:0000313" key="2">
    <source>
        <dbReference type="EMBL" id="CAL8107168.1"/>
    </source>
</evidence>
<feature type="signal peptide" evidence="1">
    <location>
        <begin position="1"/>
        <end position="27"/>
    </location>
</feature>
<name>A0ABP1QSM2_9HEXA</name>
<dbReference type="SUPFAM" id="SSF51126">
    <property type="entry name" value="Pectin lyase-like"/>
    <property type="match status" value="1"/>
</dbReference>
<dbReference type="Proteomes" id="UP001642540">
    <property type="component" value="Unassembled WGS sequence"/>
</dbReference>
<sequence length="321" mass="35405">MYYCTKLLFHVALVFIVNHAALHSSCATIEVDTTSKLQAALRNVQPGDTIVLAEVEFYGFFRAEVDGTQENPIVIEGTSNSVLTSWSSAFNLEASWYILRGFTIANSKKGILIDGGNFNVLENLTVHTIEEEGVHFRFFSSDNVVKECHIYNTGTTRPGYGEGVYIGQDYSKWSSPSEPDKCDRNIIIDNRIGPCGAENIDIKEGTCCGIIQGNYFIGTAMSNVNSDDSWVDVKGSEYEIIDNEGYFTIKDGYQVRTHMPEGGVSGCRNVFRRNKSDLSGNTNGVAIYLNSRTQCDNSTQIYSDNVVINGGEITNGWVIPA</sequence>
<protein>
    <recommendedName>
        <fullName evidence="4">Right handed beta helix domain-containing protein</fullName>
    </recommendedName>
</protein>
<comment type="caution">
    <text evidence="2">The sequence shown here is derived from an EMBL/GenBank/DDBJ whole genome shotgun (WGS) entry which is preliminary data.</text>
</comment>
<dbReference type="InterPro" id="IPR012334">
    <property type="entry name" value="Pectin_lyas_fold"/>
</dbReference>
<accession>A0ABP1QSM2</accession>